<keyword evidence="4" id="KW-1185">Reference proteome</keyword>
<feature type="coiled-coil region" evidence="1">
    <location>
        <begin position="78"/>
        <end position="192"/>
    </location>
</feature>
<dbReference type="EMBL" id="JABFDB010000006">
    <property type="protein sequence ID" value="NYZ20377.1"/>
    <property type="molecule type" value="Genomic_DNA"/>
</dbReference>
<evidence type="ECO:0000313" key="3">
    <source>
        <dbReference type="EMBL" id="NYZ20377.1"/>
    </source>
</evidence>
<dbReference type="Gene3D" id="1.10.287.1490">
    <property type="match status" value="1"/>
</dbReference>
<keyword evidence="2" id="KW-0812">Transmembrane</keyword>
<keyword evidence="2" id="KW-1133">Transmembrane helix</keyword>
<organism evidence="3 4">
    <name type="scientific">Azospirillum oleiclasticum</name>
    <dbReference type="NCBI Taxonomy" id="2735135"/>
    <lineage>
        <taxon>Bacteria</taxon>
        <taxon>Pseudomonadati</taxon>
        <taxon>Pseudomonadota</taxon>
        <taxon>Alphaproteobacteria</taxon>
        <taxon>Rhodospirillales</taxon>
        <taxon>Azospirillaceae</taxon>
        <taxon>Azospirillum</taxon>
    </lineage>
</organism>
<feature type="transmembrane region" description="Helical" evidence="2">
    <location>
        <begin position="15"/>
        <end position="34"/>
    </location>
</feature>
<accession>A0ABX2TAV6</accession>
<dbReference type="RefSeq" id="WP_180282128.1">
    <property type="nucleotide sequence ID" value="NZ_JABFDB010000006.1"/>
</dbReference>
<comment type="caution">
    <text evidence="3">The sequence shown here is derived from an EMBL/GenBank/DDBJ whole genome shotgun (WGS) entry which is preliminary data.</text>
</comment>
<evidence type="ECO:0000256" key="1">
    <source>
        <dbReference type="SAM" id="Coils"/>
    </source>
</evidence>
<gene>
    <name evidence="3" type="ORF">HND93_11685</name>
</gene>
<dbReference type="PROSITE" id="PS51257">
    <property type="entry name" value="PROKAR_LIPOPROTEIN"/>
    <property type="match status" value="1"/>
</dbReference>
<keyword evidence="2" id="KW-0472">Membrane</keyword>
<dbReference type="SUPFAM" id="SSF144284">
    <property type="entry name" value="Sec2 N-terminal region"/>
    <property type="match status" value="1"/>
</dbReference>
<evidence type="ECO:0008006" key="5">
    <source>
        <dbReference type="Google" id="ProtNLM"/>
    </source>
</evidence>
<keyword evidence="1" id="KW-0175">Coiled coil</keyword>
<proteinExistence type="predicted"/>
<protein>
    <recommendedName>
        <fullName evidence="5">Glycine zipper domain-containing protein</fullName>
    </recommendedName>
</protein>
<sequence>MNADQKALADYSTDYAVAGAIGGAVLGCVLGALISNNRGAGCAGGAVAGGLAGGVAGYHFAQTQQQYAAAGAQVAIDRSKLTEEIAKAQNTRLAAERVSNDAKADIDRLKRQVASGQASQAQLTARVDTLNRDIKNTRAAADRMRTKIGEIESDIARGNMPQSDRVALTRARDQLRQELAKLEEYLGAMEGTAGVAGV</sequence>
<evidence type="ECO:0000313" key="4">
    <source>
        <dbReference type="Proteomes" id="UP000584642"/>
    </source>
</evidence>
<dbReference type="Proteomes" id="UP000584642">
    <property type="component" value="Unassembled WGS sequence"/>
</dbReference>
<reference evidence="3 4" key="1">
    <citation type="submission" date="2020-05" db="EMBL/GenBank/DDBJ databases">
        <title>Azospirillum oleiclasticum sp. nov, a nitrogen-fixing and heavy crude oil-emulsifying bacterium isolated from the crude oil of Yumen Oilfield.</title>
        <authorList>
            <person name="Wu D."/>
            <person name="Cai M."/>
            <person name="Zhang X."/>
        </authorList>
    </citation>
    <scope>NUCLEOTIDE SEQUENCE [LARGE SCALE GENOMIC DNA]</scope>
    <source>
        <strain evidence="3 4">ROY-1-1-2</strain>
    </source>
</reference>
<name>A0ABX2TAV6_9PROT</name>
<evidence type="ECO:0000256" key="2">
    <source>
        <dbReference type="SAM" id="Phobius"/>
    </source>
</evidence>